<sequence>MMLRCRTSPSSGGAYLEVGFYLFQLKEHRDGEGLDDSQFLRDENCPECRLRKMGKATSMTTERRLAISTDWKMESDDSEIYGDNQKLLVALIL</sequence>
<dbReference type="Gramene" id="KGN53313">
    <property type="protein sequence ID" value="KGN53313"/>
    <property type="gene ID" value="Csa_4G046760"/>
</dbReference>
<reference evidence="1 2" key="3">
    <citation type="journal article" date="2010" name="BMC Genomics">
        <title>Transcriptome sequencing and comparative analysis of cucumber flowers with different sex types.</title>
        <authorList>
            <person name="Guo S."/>
            <person name="Zheng Y."/>
            <person name="Joung J.G."/>
            <person name="Liu S."/>
            <person name="Zhang Z."/>
            <person name="Crasta O.R."/>
            <person name="Sobral B.W."/>
            <person name="Xu Y."/>
            <person name="Huang S."/>
            <person name="Fei Z."/>
        </authorList>
    </citation>
    <scope>NUCLEOTIDE SEQUENCE [LARGE SCALE GENOMIC DNA]</scope>
    <source>
        <strain evidence="2">cv. 9930</strain>
    </source>
</reference>
<organism evidence="1 2">
    <name type="scientific">Cucumis sativus</name>
    <name type="common">Cucumber</name>
    <dbReference type="NCBI Taxonomy" id="3659"/>
    <lineage>
        <taxon>Eukaryota</taxon>
        <taxon>Viridiplantae</taxon>
        <taxon>Streptophyta</taxon>
        <taxon>Embryophyta</taxon>
        <taxon>Tracheophyta</taxon>
        <taxon>Spermatophyta</taxon>
        <taxon>Magnoliopsida</taxon>
        <taxon>eudicotyledons</taxon>
        <taxon>Gunneridae</taxon>
        <taxon>Pentapetalae</taxon>
        <taxon>rosids</taxon>
        <taxon>fabids</taxon>
        <taxon>Cucurbitales</taxon>
        <taxon>Cucurbitaceae</taxon>
        <taxon>Benincaseae</taxon>
        <taxon>Cucumis</taxon>
    </lineage>
</organism>
<accession>A0A0A0KUT2</accession>
<dbReference type="EMBL" id="CM002925">
    <property type="protein sequence ID" value="KGN53313.1"/>
    <property type="molecule type" value="Genomic_DNA"/>
</dbReference>
<evidence type="ECO:0000313" key="1">
    <source>
        <dbReference type="EMBL" id="KGN53313.1"/>
    </source>
</evidence>
<keyword evidence="2" id="KW-1185">Reference proteome</keyword>
<name>A0A0A0KUT2_CUCSA</name>
<dbReference type="Proteomes" id="UP000029981">
    <property type="component" value="Chromosome 4"/>
</dbReference>
<dbReference type="AlphaFoldDB" id="A0A0A0KUT2"/>
<reference evidence="1 2" key="1">
    <citation type="journal article" date="2009" name="Nat. Genet.">
        <title>The genome of the cucumber, Cucumis sativus L.</title>
        <authorList>
            <person name="Huang S."/>
            <person name="Li R."/>
            <person name="Zhang Z."/>
            <person name="Li L."/>
            <person name="Gu X."/>
            <person name="Fan W."/>
            <person name="Lucas W.J."/>
            <person name="Wang X."/>
            <person name="Xie B."/>
            <person name="Ni P."/>
            <person name="Ren Y."/>
            <person name="Zhu H."/>
            <person name="Li J."/>
            <person name="Lin K."/>
            <person name="Jin W."/>
            <person name="Fei Z."/>
            <person name="Li G."/>
            <person name="Staub J."/>
            <person name="Kilian A."/>
            <person name="van der Vossen E.A."/>
            <person name="Wu Y."/>
            <person name="Guo J."/>
            <person name="He J."/>
            <person name="Jia Z."/>
            <person name="Ren Y."/>
            <person name="Tian G."/>
            <person name="Lu Y."/>
            <person name="Ruan J."/>
            <person name="Qian W."/>
            <person name="Wang M."/>
            <person name="Huang Q."/>
            <person name="Li B."/>
            <person name="Xuan Z."/>
            <person name="Cao J."/>
            <person name="Asan"/>
            <person name="Wu Z."/>
            <person name="Zhang J."/>
            <person name="Cai Q."/>
            <person name="Bai Y."/>
            <person name="Zhao B."/>
            <person name="Han Y."/>
            <person name="Li Y."/>
            <person name="Li X."/>
            <person name="Wang S."/>
            <person name="Shi Q."/>
            <person name="Liu S."/>
            <person name="Cho W.K."/>
            <person name="Kim J.Y."/>
            <person name="Xu Y."/>
            <person name="Heller-Uszynska K."/>
            <person name="Miao H."/>
            <person name="Cheng Z."/>
            <person name="Zhang S."/>
            <person name="Wu J."/>
            <person name="Yang Y."/>
            <person name="Kang H."/>
            <person name="Li M."/>
            <person name="Liang H."/>
            <person name="Ren X."/>
            <person name="Shi Z."/>
            <person name="Wen M."/>
            <person name="Jian M."/>
            <person name="Yang H."/>
            <person name="Zhang G."/>
            <person name="Yang Z."/>
            <person name="Chen R."/>
            <person name="Liu S."/>
            <person name="Li J."/>
            <person name="Ma L."/>
            <person name="Liu H."/>
            <person name="Zhou Y."/>
            <person name="Zhao J."/>
            <person name="Fang X."/>
            <person name="Li G."/>
            <person name="Fang L."/>
            <person name="Li Y."/>
            <person name="Liu D."/>
            <person name="Zheng H."/>
            <person name="Zhang Y."/>
            <person name="Qin N."/>
            <person name="Li Z."/>
            <person name="Yang G."/>
            <person name="Yang S."/>
            <person name="Bolund L."/>
            <person name="Kristiansen K."/>
            <person name="Zheng H."/>
            <person name="Li S."/>
            <person name="Zhang X."/>
            <person name="Yang H."/>
            <person name="Wang J."/>
            <person name="Sun R."/>
            <person name="Zhang B."/>
            <person name="Jiang S."/>
            <person name="Wang J."/>
            <person name="Du Y."/>
            <person name="Li S."/>
        </authorList>
    </citation>
    <scope>NUCLEOTIDE SEQUENCE [LARGE SCALE GENOMIC DNA]</scope>
    <source>
        <strain evidence="2">cv. 9930</strain>
    </source>
</reference>
<reference evidence="1 2" key="2">
    <citation type="journal article" date="2009" name="PLoS ONE">
        <title>An integrated genetic and cytogenetic map of the cucumber genome.</title>
        <authorList>
            <person name="Ren Y."/>
            <person name="Zhang Z."/>
            <person name="Liu J."/>
            <person name="Staub J.E."/>
            <person name="Han Y."/>
            <person name="Cheng Z."/>
            <person name="Li X."/>
            <person name="Lu J."/>
            <person name="Miao H."/>
            <person name="Kang H."/>
            <person name="Xie B."/>
            <person name="Gu X."/>
            <person name="Wang X."/>
            <person name="Du Y."/>
            <person name="Jin W."/>
            <person name="Huang S."/>
        </authorList>
    </citation>
    <scope>NUCLEOTIDE SEQUENCE [LARGE SCALE GENOMIC DNA]</scope>
    <source>
        <strain evidence="2">cv. 9930</strain>
    </source>
</reference>
<protein>
    <submittedName>
        <fullName evidence="1">Uncharacterized protein</fullName>
    </submittedName>
</protein>
<reference evidence="1 2" key="4">
    <citation type="journal article" date="2011" name="BMC Genomics">
        <title>RNA-Seq improves annotation of protein-coding genes in the cucumber genome.</title>
        <authorList>
            <person name="Li Z."/>
            <person name="Zhang Z."/>
            <person name="Yan P."/>
            <person name="Huang S."/>
            <person name="Fei Z."/>
            <person name="Lin K."/>
        </authorList>
    </citation>
    <scope>NUCLEOTIDE SEQUENCE [LARGE SCALE GENOMIC DNA]</scope>
    <source>
        <strain evidence="2">cv. 9930</strain>
    </source>
</reference>
<proteinExistence type="predicted"/>
<evidence type="ECO:0000313" key="2">
    <source>
        <dbReference type="Proteomes" id="UP000029981"/>
    </source>
</evidence>
<gene>
    <name evidence="1" type="ORF">Csa_4G046760</name>
</gene>